<dbReference type="Gene3D" id="1.10.8.60">
    <property type="match status" value="1"/>
</dbReference>
<evidence type="ECO:0000256" key="1">
    <source>
        <dbReference type="ARBA" id="ARBA00006184"/>
    </source>
</evidence>
<name>A0A6C2U3G0_PONDE</name>
<dbReference type="SMART" id="SM01074">
    <property type="entry name" value="Cdc6_C"/>
    <property type="match status" value="1"/>
</dbReference>
<dbReference type="PANTHER" id="PTHR10763">
    <property type="entry name" value="CELL DIVISION CONTROL PROTEIN 6-RELATED"/>
    <property type="match status" value="1"/>
</dbReference>
<evidence type="ECO:0000256" key="4">
    <source>
        <dbReference type="ARBA" id="ARBA00022840"/>
    </source>
</evidence>
<comment type="similarity">
    <text evidence="1">Belongs to the CDC6/cdc18 family.</text>
</comment>
<dbReference type="Pfam" id="PF09079">
    <property type="entry name" value="WHD_Cdc6"/>
    <property type="match status" value="1"/>
</dbReference>
<evidence type="ECO:0000313" key="6">
    <source>
        <dbReference type="EMBL" id="VGO13896.1"/>
    </source>
</evidence>
<evidence type="ECO:0000313" key="7">
    <source>
        <dbReference type="Proteomes" id="UP000366872"/>
    </source>
</evidence>
<dbReference type="Gene3D" id="1.10.10.10">
    <property type="entry name" value="Winged helix-like DNA-binding domain superfamily/Winged helix DNA-binding domain"/>
    <property type="match status" value="1"/>
</dbReference>
<gene>
    <name evidence="6" type="ORF">PDESU_02453</name>
</gene>
<keyword evidence="2" id="KW-0235">DNA replication</keyword>
<dbReference type="InterPro" id="IPR014277">
    <property type="entry name" value="Orc1/Cdc6_arc"/>
</dbReference>
<dbReference type="HAMAP" id="MF_01407">
    <property type="entry name" value="ORC1_type_DNA_replic_protein"/>
    <property type="match status" value="1"/>
</dbReference>
<dbReference type="NCBIfam" id="TIGR02928">
    <property type="entry name" value="orc1/cdc6 family replication initiation protein"/>
    <property type="match status" value="1"/>
</dbReference>
<dbReference type="Pfam" id="PF22703">
    <property type="entry name" value="Cdc6_lid"/>
    <property type="match status" value="1"/>
</dbReference>
<dbReference type="EMBL" id="CAAHFG010000001">
    <property type="protein sequence ID" value="VGO13896.1"/>
    <property type="molecule type" value="Genomic_DNA"/>
</dbReference>
<proteinExistence type="inferred from homology"/>
<dbReference type="Gene3D" id="3.40.50.300">
    <property type="entry name" value="P-loop containing nucleotide triphosphate hydrolases"/>
    <property type="match status" value="1"/>
</dbReference>
<dbReference type="InterPro" id="IPR036388">
    <property type="entry name" value="WH-like_DNA-bd_sf"/>
</dbReference>
<dbReference type="PANTHER" id="PTHR10763:SF26">
    <property type="entry name" value="CELL DIVISION CONTROL PROTEIN 6 HOMOLOG"/>
    <property type="match status" value="1"/>
</dbReference>
<dbReference type="CDD" id="cd08768">
    <property type="entry name" value="Cdc6_C"/>
    <property type="match status" value="1"/>
</dbReference>
<evidence type="ECO:0000256" key="3">
    <source>
        <dbReference type="ARBA" id="ARBA00022741"/>
    </source>
</evidence>
<dbReference type="SUPFAM" id="SSF52540">
    <property type="entry name" value="P-loop containing nucleoside triphosphate hydrolases"/>
    <property type="match status" value="1"/>
</dbReference>
<reference evidence="6 7" key="1">
    <citation type="submission" date="2019-04" db="EMBL/GenBank/DDBJ databases">
        <authorList>
            <person name="Van Vliet M D."/>
        </authorList>
    </citation>
    <scope>NUCLEOTIDE SEQUENCE [LARGE SCALE GENOMIC DNA]</scope>
    <source>
        <strain evidence="6 7">F1</strain>
    </source>
</reference>
<dbReference type="AlphaFoldDB" id="A0A6C2U3G0"/>
<dbReference type="InterPro" id="IPR055237">
    <property type="entry name" value="Cdc6_lid"/>
</dbReference>
<dbReference type="SUPFAM" id="SSF46785">
    <property type="entry name" value="Winged helix' DNA-binding domain"/>
    <property type="match status" value="1"/>
</dbReference>
<feature type="domain" description="Cdc6 C-terminal" evidence="5">
    <location>
        <begin position="320"/>
        <end position="400"/>
    </location>
</feature>
<organism evidence="6 7">
    <name type="scientific">Pontiella desulfatans</name>
    <dbReference type="NCBI Taxonomy" id="2750659"/>
    <lineage>
        <taxon>Bacteria</taxon>
        <taxon>Pseudomonadati</taxon>
        <taxon>Kiritimatiellota</taxon>
        <taxon>Kiritimatiellia</taxon>
        <taxon>Kiritimatiellales</taxon>
        <taxon>Pontiellaceae</taxon>
        <taxon>Pontiella</taxon>
    </lineage>
</organism>
<accession>A0A6C2U3G0</accession>
<keyword evidence="7" id="KW-1185">Reference proteome</keyword>
<dbReference type="Proteomes" id="UP000366872">
    <property type="component" value="Unassembled WGS sequence"/>
</dbReference>
<evidence type="ECO:0000256" key="2">
    <source>
        <dbReference type="ARBA" id="ARBA00022705"/>
    </source>
</evidence>
<dbReference type="GO" id="GO:0006260">
    <property type="term" value="P:DNA replication"/>
    <property type="evidence" value="ECO:0007669"/>
    <property type="project" value="UniProtKB-KW"/>
</dbReference>
<dbReference type="InterPro" id="IPR036390">
    <property type="entry name" value="WH_DNA-bd_sf"/>
</dbReference>
<dbReference type="InterPro" id="IPR027417">
    <property type="entry name" value="P-loop_NTPase"/>
</dbReference>
<dbReference type="InterPro" id="IPR015163">
    <property type="entry name" value="Cdc6_C"/>
</dbReference>
<dbReference type="InterPro" id="IPR050311">
    <property type="entry name" value="ORC1/CDC6"/>
</dbReference>
<dbReference type="GO" id="GO:0005524">
    <property type="term" value="F:ATP binding"/>
    <property type="evidence" value="ECO:0007669"/>
    <property type="project" value="UniProtKB-KW"/>
</dbReference>
<dbReference type="RefSeq" id="WP_136079430.1">
    <property type="nucleotide sequence ID" value="NZ_CAAHFG010000001.1"/>
</dbReference>
<sequence length="417" mass="47438">MELSIQSQIKQQIEQACRDSIILNPEYLDDEQLSREGQFHVLTDIFNVNIRSREINEITRHFAPIFQNGHPIHFSVLGKTGTGKTITLLYLLQEFAVLCKERGIPFAKYHLDLCCPAPCFRALNNLGCLMQASRYYKRGISLDDLMHSIEAKLAERKGYIVIFIDEADNIRTDPDSFYKFLIKRLPQKTEAKIILLFSSNRLGWADNLDPRIKSCLKMRELIFDPYNAGDLFNILNIRVQKALREGSVEEGVLQKISACSSRNHGDARKAVNLLSRSAQLAEKAGTSVTMELVDSANDEIEKDKYLAMIRTAPKQLQAALYAAITGKAKGKALHTGDAYIVYDRFCHETGIAPLTQRAFTDLLSELDMYGFIRARTVSRGRYGRSKEIYVSLEPHILHAMKRTILQNFDLYNEVTYA</sequence>
<protein>
    <recommendedName>
        <fullName evidence="5">Cdc6 C-terminal domain-containing protein</fullName>
    </recommendedName>
</protein>
<keyword evidence="3" id="KW-0547">Nucleotide-binding</keyword>
<evidence type="ECO:0000259" key="5">
    <source>
        <dbReference type="SMART" id="SM01074"/>
    </source>
</evidence>
<keyword evidence="4" id="KW-0067">ATP-binding</keyword>